<keyword evidence="3" id="KW-1185">Reference proteome</keyword>
<evidence type="ECO:0000256" key="1">
    <source>
        <dbReference type="SAM" id="Phobius"/>
    </source>
</evidence>
<protein>
    <submittedName>
        <fullName evidence="2">Uncharacterized protein</fullName>
    </submittedName>
</protein>
<dbReference type="PANTHER" id="PTHR38225">
    <property type="entry name" value="PROTEIN, PUTATIVE-RELATED"/>
    <property type="match status" value="1"/>
</dbReference>
<dbReference type="AlphaFoldDB" id="A0A2C9WJR2"/>
<reference evidence="3" key="1">
    <citation type="journal article" date="2016" name="Nat. Biotechnol.">
        <title>Sequencing wild and cultivated cassava and related species reveals extensive interspecific hybridization and genetic diversity.</title>
        <authorList>
            <person name="Bredeson J.V."/>
            <person name="Lyons J.B."/>
            <person name="Prochnik S.E."/>
            <person name="Wu G.A."/>
            <person name="Ha C.M."/>
            <person name="Edsinger-Gonzales E."/>
            <person name="Grimwood J."/>
            <person name="Schmutz J."/>
            <person name="Rabbi I.Y."/>
            <person name="Egesi C."/>
            <person name="Nauluvula P."/>
            <person name="Lebot V."/>
            <person name="Ndunguru J."/>
            <person name="Mkamilo G."/>
            <person name="Bart R.S."/>
            <person name="Setter T.L."/>
            <person name="Gleadow R.M."/>
            <person name="Kulakow P."/>
            <person name="Ferguson M.E."/>
            <person name="Rounsley S."/>
            <person name="Rokhsar D.S."/>
        </authorList>
    </citation>
    <scope>NUCLEOTIDE SEQUENCE [LARGE SCALE GENOMIC DNA]</scope>
    <source>
        <strain evidence="3">cv. AM560-2</strain>
    </source>
</reference>
<evidence type="ECO:0000313" key="2">
    <source>
        <dbReference type="EMBL" id="OAY60461.1"/>
    </source>
</evidence>
<dbReference type="OrthoDB" id="1667576at2759"/>
<dbReference type="PANTHER" id="PTHR38225:SF4">
    <property type="entry name" value="PROTEIN, PUTATIVE-RELATED"/>
    <property type="match status" value="1"/>
</dbReference>
<gene>
    <name evidence="2" type="ORF">MANES_01G114400v8</name>
</gene>
<dbReference type="Proteomes" id="UP000091857">
    <property type="component" value="Chromosome 1"/>
</dbReference>
<keyword evidence="1" id="KW-0472">Membrane</keyword>
<accession>A0A2C9WJR2</accession>
<sequence length="125" mass="13850">MASSPASCSALIKPASLKLMISPRQAFQVKALSFRDEGSLSEANLRVLRERIQEIKMKERLERCCRCEVGWNCSSGYNYKLKKQVGLGQLFEIVRLVCTTVGFTCVTGSLILVIVSLIVHLNPSS</sequence>
<keyword evidence="1" id="KW-0812">Transmembrane</keyword>
<proteinExistence type="predicted"/>
<comment type="caution">
    <text evidence="2">The sequence shown here is derived from an EMBL/GenBank/DDBJ whole genome shotgun (WGS) entry which is preliminary data.</text>
</comment>
<organism evidence="2 3">
    <name type="scientific">Manihot esculenta</name>
    <name type="common">Cassava</name>
    <name type="synonym">Jatropha manihot</name>
    <dbReference type="NCBI Taxonomy" id="3983"/>
    <lineage>
        <taxon>Eukaryota</taxon>
        <taxon>Viridiplantae</taxon>
        <taxon>Streptophyta</taxon>
        <taxon>Embryophyta</taxon>
        <taxon>Tracheophyta</taxon>
        <taxon>Spermatophyta</taxon>
        <taxon>Magnoliopsida</taxon>
        <taxon>eudicotyledons</taxon>
        <taxon>Gunneridae</taxon>
        <taxon>Pentapetalae</taxon>
        <taxon>rosids</taxon>
        <taxon>fabids</taxon>
        <taxon>Malpighiales</taxon>
        <taxon>Euphorbiaceae</taxon>
        <taxon>Crotonoideae</taxon>
        <taxon>Manihoteae</taxon>
        <taxon>Manihot</taxon>
    </lineage>
</organism>
<dbReference type="Gramene" id="Manes.01G114400.1.v8.1">
    <property type="protein sequence ID" value="Manes.01G114400.1.v8.1.CDS"/>
    <property type="gene ID" value="Manes.01G114400.v8.1"/>
</dbReference>
<keyword evidence="1" id="KW-1133">Transmembrane helix</keyword>
<evidence type="ECO:0000313" key="3">
    <source>
        <dbReference type="Proteomes" id="UP000091857"/>
    </source>
</evidence>
<dbReference type="OMA" id="IATMHER"/>
<name>A0A2C9WJR2_MANES</name>
<dbReference type="EMBL" id="CM004387">
    <property type="protein sequence ID" value="OAY60461.1"/>
    <property type="molecule type" value="Genomic_DNA"/>
</dbReference>
<feature type="transmembrane region" description="Helical" evidence="1">
    <location>
        <begin position="93"/>
        <end position="119"/>
    </location>
</feature>